<dbReference type="PANTHER" id="PTHR15092:SF22">
    <property type="entry name" value="POLY(A)-SPECIFIC RIBONUCLEASE PNLDC1"/>
    <property type="match status" value="1"/>
</dbReference>
<dbReference type="Gene3D" id="3.30.420.10">
    <property type="entry name" value="Ribonuclease H-like superfamily/Ribonuclease H"/>
    <property type="match status" value="1"/>
</dbReference>
<reference evidence="3 4" key="1">
    <citation type="journal article" date="2009" name="Science">
        <title>Green evolution and dynamic adaptations revealed by genomes of the marine picoeukaryotes Micromonas.</title>
        <authorList>
            <person name="Worden A.Z."/>
            <person name="Lee J.H."/>
            <person name="Mock T."/>
            <person name="Rouze P."/>
            <person name="Simmons M.P."/>
            <person name="Aerts A.L."/>
            <person name="Allen A.E."/>
            <person name="Cuvelier M.L."/>
            <person name="Derelle E."/>
            <person name="Everett M.V."/>
            <person name="Foulon E."/>
            <person name="Grimwood J."/>
            <person name="Gundlach H."/>
            <person name="Henrissat B."/>
            <person name="Napoli C."/>
            <person name="McDonald S.M."/>
            <person name="Parker M.S."/>
            <person name="Rombauts S."/>
            <person name="Salamov A."/>
            <person name="Von Dassow P."/>
            <person name="Badger J.H."/>
            <person name="Coutinho P.M."/>
            <person name="Demir E."/>
            <person name="Dubchak I."/>
            <person name="Gentemann C."/>
            <person name="Eikrem W."/>
            <person name="Gready J.E."/>
            <person name="John U."/>
            <person name="Lanier W."/>
            <person name="Lindquist E.A."/>
            <person name="Lucas S."/>
            <person name="Mayer K.F."/>
            <person name="Moreau H."/>
            <person name="Not F."/>
            <person name="Otillar R."/>
            <person name="Panaud O."/>
            <person name="Pangilinan J."/>
            <person name="Paulsen I."/>
            <person name="Piegu B."/>
            <person name="Poliakov A."/>
            <person name="Robbens S."/>
            <person name="Schmutz J."/>
            <person name="Toulza E."/>
            <person name="Wyss T."/>
            <person name="Zelensky A."/>
            <person name="Zhou K."/>
            <person name="Armbrust E.V."/>
            <person name="Bhattacharya D."/>
            <person name="Goodenough U.W."/>
            <person name="Van de Peer Y."/>
            <person name="Grigoriev I.V."/>
        </authorList>
    </citation>
    <scope>NUCLEOTIDE SEQUENCE [LARGE SCALE GENOMIC DNA]</scope>
    <source>
        <strain evidence="3 4">CCMP1545</strain>
    </source>
</reference>
<dbReference type="GO" id="GO:0003723">
    <property type="term" value="F:RNA binding"/>
    <property type="evidence" value="ECO:0007669"/>
    <property type="project" value="TreeGrafter"/>
</dbReference>
<feature type="compositionally biased region" description="Gly residues" evidence="2">
    <location>
        <begin position="476"/>
        <end position="488"/>
    </location>
</feature>
<dbReference type="InterPro" id="IPR012337">
    <property type="entry name" value="RNaseH-like_sf"/>
</dbReference>
<feature type="region of interest" description="Disordered" evidence="2">
    <location>
        <begin position="164"/>
        <end position="198"/>
    </location>
</feature>
<name>C1MNS2_MICPC</name>
<protein>
    <submittedName>
        <fullName evidence="3">Predicted protein</fullName>
    </submittedName>
</protein>
<organism evidence="4">
    <name type="scientific">Micromonas pusilla (strain CCMP1545)</name>
    <name type="common">Picoplanktonic green alga</name>
    <dbReference type="NCBI Taxonomy" id="564608"/>
    <lineage>
        <taxon>Eukaryota</taxon>
        <taxon>Viridiplantae</taxon>
        <taxon>Chlorophyta</taxon>
        <taxon>Mamiellophyceae</taxon>
        <taxon>Mamiellales</taxon>
        <taxon>Mamiellaceae</taxon>
        <taxon>Micromonas</taxon>
    </lineage>
</organism>
<dbReference type="InterPro" id="IPR006941">
    <property type="entry name" value="RNase_CAF1"/>
</dbReference>
<dbReference type="RefSeq" id="XP_003057159.1">
    <property type="nucleotide sequence ID" value="XM_003057113.1"/>
</dbReference>
<dbReference type="AlphaFoldDB" id="C1MNS2"/>
<dbReference type="OMA" id="LDWIAFP"/>
<accession>C1MNS2</accession>
<proteinExistence type="inferred from homology"/>
<dbReference type="STRING" id="564608.C1MNS2"/>
<dbReference type="EMBL" id="GG663737">
    <property type="protein sequence ID" value="EEH58804.1"/>
    <property type="molecule type" value="Genomic_DNA"/>
</dbReference>
<dbReference type="GeneID" id="9682134"/>
<dbReference type="PANTHER" id="PTHR15092">
    <property type="entry name" value="POLY A -SPECIFIC RIBONUCLEASE/TARGET OF EGR1, MEMBER 1"/>
    <property type="match status" value="1"/>
</dbReference>
<dbReference type="SUPFAM" id="SSF53098">
    <property type="entry name" value="Ribonuclease H-like"/>
    <property type="match status" value="1"/>
</dbReference>
<keyword evidence="4" id="KW-1185">Reference proteome</keyword>
<feature type="region of interest" description="Disordered" evidence="2">
    <location>
        <begin position="476"/>
        <end position="508"/>
    </location>
</feature>
<dbReference type="GO" id="GO:0000175">
    <property type="term" value="F:3'-5'-RNA exonuclease activity"/>
    <property type="evidence" value="ECO:0007669"/>
    <property type="project" value="TreeGrafter"/>
</dbReference>
<evidence type="ECO:0000256" key="1">
    <source>
        <dbReference type="ARBA" id="ARBA00008372"/>
    </source>
</evidence>
<evidence type="ECO:0000313" key="4">
    <source>
        <dbReference type="Proteomes" id="UP000001876"/>
    </source>
</evidence>
<dbReference type="Proteomes" id="UP000001876">
    <property type="component" value="Unassembled WGS sequence"/>
</dbReference>
<evidence type="ECO:0000256" key="2">
    <source>
        <dbReference type="SAM" id="MobiDB-lite"/>
    </source>
</evidence>
<dbReference type="KEGG" id="mpp:MICPUCDRAFT_56008"/>
<dbReference type="Pfam" id="PF04857">
    <property type="entry name" value="CAF1"/>
    <property type="match status" value="1"/>
</dbReference>
<gene>
    <name evidence="3" type="ORF">MICPUCDRAFT_56008</name>
</gene>
<comment type="similarity">
    <text evidence="1">Belongs to the CAF1 family.</text>
</comment>
<sequence length="513" mass="52696">MTRRDFPDGVARISLKRATPSEVRREKEAYEAAKKREEALSEGFTLALRTLARSGAPAVGHNAMLDVVFTMDKFLAAEPGGLDGTYRGFKASLASALAGALYDTKLIAAGFAPVIAAVAGESGASVDTGLGPLYERLTRASVPKMLSSGNNNNAQATTVIDIKTKNGNGNENGKGKAKAVGGGKKNETKAKTKTKTKNARADAAGACAPFRRSGESVLDWIAFPESFTRYDAALHANASGDVVDDDDATDGGGGCMAFAHEAGYDAFMTGVCFLTMTVHGRALVDADGDGWISIFHGDGDAEAEAEAVAARPPLSRTSVGLLGNVPFAAADGAVPTQRSGAFYTLVPIRPHLSRMQLIGPDPPPPDRSGVLFLTDVAPRTSVGTIAQRFAAAGLAVPLQVVFIGRGVCRVVTSKSDGGAAAAREKLRAIGLGAEMLTLEEYRARQAMDRATAAAATAALAAAEARALAEEAAGVAAAGGGGGGGGGAGAKRKREDGGERRTRARTVAESCVVM</sequence>
<evidence type="ECO:0000313" key="3">
    <source>
        <dbReference type="EMBL" id="EEH58804.1"/>
    </source>
</evidence>
<dbReference type="InterPro" id="IPR036397">
    <property type="entry name" value="RNaseH_sf"/>
</dbReference>
<dbReference type="OrthoDB" id="1432093at2759"/>
<dbReference type="InterPro" id="IPR051181">
    <property type="entry name" value="CAF1_poly(A)_ribonucleases"/>
</dbReference>